<protein>
    <submittedName>
        <fullName evidence="2">Transglycosylase</fullName>
    </submittedName>
</protein>
<evidence type="ECO:0000256" key="1">
    <source>
        <dbReference type="SAM" id="SignalP"/>
    </source>
</evidence>
<reference evidence="2 3" key="1">
    <citation type="submission" date="2018-03" db="EMBL/GenBank/DDBJ databases">
        <title>Rhodobacter blasticus.</title>
        <authorList>
            <person name="Meyer T.E."/>
            <person name="Miller S."/>
            <person name="Lodha T."/>
            <person name="Gandham S."/>
            <person name="Chintalapati S."/>
            <person name="Chintalapati V.R."/>
        </authorList>
    </citation>
    <scope>NUCLEOTIDE SEQUENCE [LARGE SCALE GENOMIC DNA]</scope>
    <source>
        <strain evidence="2 3">DSM 2131</strain>
    </source>
</reference>
<dbReference type="Proteomes" id="UP000241362">
    <property type="component" value="Unassembled WGS sequence"/>
</dbReference>
<keyword evidence="1" id="KW-0732">Signal</keyword>
<evidence type="ECO:0000313" key="2">
    <source>
        <dbReference type="EMBL" id="PTE16630.1"/>
    </source>
</evidence>
<organism evidence="2 3">
    <name type="scientific">Fuscovulum blasticum DSM 2131</name>
    <dbReference type="NCBI Taxonomy" id="1188250"/>
    <lineage>
        <taxon>Bacteria</taxon>
        <taxon>Pseudomonadati</taxon>
        <taxon>Pseudomonadota</taxon>
        <taxon>Alphaproteobacteria</taxon>
        <taxon>Rhodobacterales</taxon>
        <taxon>Paracoccaceae</taxon>
        <taxon>Pseudogemmobacter</taxon>
    </lineage>
</organism>
<dbReference type="InterPro" id="IPR023346">
    <property type="entry name" value="Lysozyme-like_dom_sf"/>
</dbReference>
<proteinExistence type="predicted"/>
<dbReference type="AlphaFoldDB" id="A0A2T4JFE2"/>
<dbReference type="RefSeq" id="WP_107671791.1">
    <property type="nucleotide sequence ID" value="NZ_PZKE01000001.1"/>
</dbReference>
<dbReference type="SUPFAM" id="SSF53955">
    <property type="entry name" value="Lysozyme-like"/>
    <property type="match status" value="1"/>
</dbReference>
<evidence type="ECO:0000313" key="3">
    <source>
        <dbReference type="Proteomes" id="UP000241362"/>
    </source>
</evidence>
<gene>
    <name evidence="2" type="ORF">C5F44_01910</name>
</gene>
<name>A0A2T4JFE2_FUSBL</name>
<accession>A0A2T4JFE2</accession>
<feature type="chain" id="PRO_5015698606" evidence="1">
    <location>
        <begin position="25"/>
        <end position="224"/>
    </location>
</feature>
<keyword evidence="3" id="KW-1185">Reference proteome</keyword>
<comment type="caution">
    <text evidence="2">The sequence shown here is derived from an EMBL/GenBank/DDBJ whole genome shotgun (WGS) entry which is preliminary data.</text>
</comment>
<sequence length="224" mass="23532">MIWPDLRPFAAVAILLCVPVAASAATDPSALCLSAARRAAAETGVPLRILLALTLTETGRAGPDGILTPWPWTLNKGGEGLWFDSRQAALTHLETVLAAGTTNVDVGCFQLNHRWHGQAFASLTGMLDPETNAVYAARLVLRLYQDSGDWGAAVAAYHSSTPAYAERYLARFKPIYAALGDGSPPSESAIPRENRFPLLLAGATRGAGSLVPLSDTASPLIGGP</sequence>
<feature type="signal peptide" evidence="1">
    <location>
        <begin position="1"/>
        <end position="24"/>
    </location>
</feature>
<dbReference type="EMBL" id="PZKE01000001">
    <property type="protein sequence ID" value="PTE16630.1"/>
    <property type="molecule type" value="Genomic_DNA"/>
</dbReference>